<dbReference type="AlphaFoldDB" id="A0AA35SPZ4"/>
<protein>
    <submittedName>
        <fullName evidence="1">Uncharacterized protein</fullName>
    </submittedName>
</protein>
<organism evidence="1 2">
    <name type="scientific">Geodia barretti</name>
    <name type="common">Barrett's horny sponge</name>
    <dbReference type="NCBI Taxonomy" id="519541"/>
    <lineage>
        <taxon>Eukaryota</taxon>
        <taxon>Metazoa</taxon>
        <taxon>Porifera</taxon>
        <taxon>Demospongiae</taxon>
        <taxon>Heteroscleromorpha</taxon>
        <taxon>Tetractinellida</taxon>
        <taxon>Astrophorina</taxon>
        <taxon>Geodiidae</taxon>
        <taxon>Geodia</taxon>
    </lineage>
</organism>
<reference evidence="1" key="1">
    <citation type="submission" date="2023-03" db="EMBL/GenBank/DDBJ databases">
        <authorList>
            <person name="Steffen K."/>
            <person name="Cardenas P."/>
        </authorList>
    </citation>
    <scope>NUCLEOTIDE SEQUENCE</scope>
</reference>
<dbReference type="Proteomes" id="UP001174909">
    <property type="component" value="Unassembled WGS sequence"/>
</dbReference>
<keyword evidence="2" id="KW-1185">Reference proteome</keyword>
<evidence type="ECO:0000313" key="2">
    <source>
        <dbReference type="Proteomes" id="UP001174909"/>
    </source>
</evidence>
<sequence length="110" mass="12401">MAIYRIFSDADGESHIEDWNLEEHPELGELINVSEVRVQEFDGSRHRDFHPLPERRLIIHLSGEVEIGASDGAKRVLRAGDIRMMDDVTGKGHTHNDLTPSAAVYVLLND</sequence>
<evidence type="ECO:0000313" key="1">
    <source>
        <dbReference type="EMBL" id="CAI8033823.1"/>
    </source>
</evidence>
<gene>
    <name evidence="1" type="ORF">GBAR_LOCUS19075</name>
</gene>
<comment type="caution">
    <text evidence="1">The sequence shown here is derived from an EMBL/GenBank/DDBJ whole genome shotgun (WGS) entry which is preliminary data.</text>
</comment>
<accession>A0AA35SPZ4</accession>
<name>A0AA35SPZ4_GEOBA</name>
<dbReference type="EMBL" id="CASHTH010002696">
    <property type="protein sequence ID" value="CAI8033823.1"/>
    <property type="molecule type" value="Genomic_DNA"/>
</dbReference>
<proteinExistence type="predicted"/>